<gene>
    <name evidence="8" type="primary">jg4826</name>
    <name evidence="8" type="ORF">PAEG_LOCUS5753</name>
</gene>
<dbReference type="Pfam" id="PF13873">
    <property type="entry name" value="Myb_DNA-bind_5"/>
    <property type="match status" value="1"/>
</dbReference>
<evidence type="ECO:0000256" key="2">
    <source>
        <dbReference type="ARBA" id="ARBA00016807"/>
    </source>
</evidence>
<dbReference type="InterPro" id="IPR028002">
    <property type="entry name" value="Myb_DNA-bind_5"/>
</dbReference>
<evidence type="ECO:0000313" key="9">
    <source>
        <dbReference type="Proteomes" id="UP000838756"/>
    </source>
</evidence>
<keyword evidence="4" id="KW-0804">Transcription</keyword>
<sequence length="111" mass="13021">MDPVSKVPRKRTANYTAEEKSLLIQLMKKRPFLKSKLTDGKSIARKKMEWEIVTREFNRHSHIYKRDTLALKRAWENMSRRSRAPRRNLPRTDIGDSNTAPTPDIGTKVEE</sequence>
<reference evidence="8" key="1">
    <citation type="submission" date="2022-03" db="EMBL/GenBank/DDBJ databases">
        <authorList>
            <person name="Lindestad O."/>
        </authorList>
    </citation>
    <scope>NUCLEOTIDE SEQUENCE</scope>
</reference>
<evidence type="ECO:0000259" key="7">
    <source>
        <dbReference type="Pfam" id="PF13873"/>
    </source>
</evidence>
<dbReference type="AlphaFoldDB" id="A0A8S4QSX0"/>
<comment type="function">
    <text evidence="5">Involved in transvection phenomena (= synapsis-dependent gene expression), where the synaptic pairing of chromosomes carrying genes with which zeste interacts influences the expression of these genes. Zeste binds to DNA and stimulates transcription from a nearby promoter.</text>
</comment>
<keyword evidence="3" id="KW-0805">Transcription regulation</keyword>
<dbReference type="OrthoDB" id="6340111at2759"/>
<feature type="domain" description="Myb/SANT-like DNA-binding" evidence="7">
    <location>
        <begin position="11"/>
        <end position="83"/>
    </location>
</feature>
<evidence type="ECO:0000256" key="4">
    <source>
        <dbReference type="ARBA" id="ARBA00023163"/>
    </source>
</evidence>
<evidence type="ECO:0000256" key="3">
    <source>
        <dbReference type="ARBA" id="ARBA00023015"/>
    </source>
</evidence>
<keyword evidence="9" id="KW-1185">Reference proteome</keyword>
<dbReference type="EMBL" id="CAKXAJ010018707">
    <property type="protein sequence ID" value="CAH2217876.1"/>
    <property type="molecule type" value="Genomic_DNA"/>
</dbReference>
<feature type="compositionally biased region" description="Basic residues" evidence="6">
    <location>
        <begin position="80"/>
        <end position="89"/>
    </location>
</feature>
<evidence type="ECO:0000256" key="5">
    <source>
        <dbReference type="ARBA" id="ARBA00025466"/>
    </source>
</evidence>
<proteinExistence type="predicted"/>
<organism evidence="8 9">
    <name type="scientific">Pararge aegeria aegeria</name>
    <dbReference type="NCBI Taxonomy" id="348720"/>
    <lineage>
        <taxon>Eukaryota</taxon>
        <taxon>Metazoa</taxon>
        <taxon>Ecdysozoa</taxon>
        <taxon>Arthropoda</taxon>
        <taxon>Hexapoda</taxon>
        <taxon>Insecta</taxon>
        <taxon>Pterygota</taxon>
        <taxon>Neoptera</taxon>
        <taxon>Endopterygota</taxon>
        <taxon>Lepidoptera</taxon>
        <taxon>Glossata</taxon>
        <taxon>Ditrysia</taxon>
        <taxon>Papilionoidea</taxon>
        <taxon>Nymphalidae</taxon>
        <taxon>Satyrinae</taxon>
        <taxon>Satyrini</taxon>
        <taxon>Parargina</taxon>
        <taxon>Pararge</taxon>
    </lineage>
</organism>
<evidence type="ECO:0000256" key="6">
    <source>
        <dbReference type="SAM" id="MobiDB-lite"/>
    </source>
</evidence>
<evidence type="ECO:0000256" key="1">
    <source>
        <dbReference type="ARBA" id="ARBA00011764"/>
    </source>
</evidence>
<feature type="non-terminal residue" evidence="8">
    <location>
        <position position="1"/>
    </location>
</feature>
<protein>
    <recommendedName>
        <fullName evidence="2">Regulatory protein zeste</fullName>
    </recommendedName>
</protein>
<name>A0A8S4QSX0_9NEOP</name>
<comment type="subunit">
    <text evidence="1">Self-associates forming complexes of several hundred monomers.</text>
</comment>
<evidence type="ECO:0000313" key="8">
    <source>
        <dbReference type="EMBL" id="CAH2217876.1"/>
    </source>
</evidence>
<dbReference type="Proteomes" id="UP000838756">
    <property type="component" value="Unassembled WGS sequence"/>
</dbReference>
<comment type="caution">
    <text evidence="8">The sequence shown here is derived from an EMBL/GenBank/DDBJ whole genome shotgun (WGS) entry which is preliminary data.</text>
</comment>
<accession>A0A8S4QSX0</accession>
<feature type="region of interest" description="Disordered" evidence="6">
    <location>
        <begin position="78"/>
        <end position="111"/>
    </location>
</feature>